<proteinExistence type="predicted"/>
<dbReference type="OrthoDB" id="361945at2"/>
<gene>
    <name evidence="1" type="ORF">ETD86_51815</name>
</gene>
<reference evidence="1 2" key="1">
    <citation type="submission" date="2019-05" db="EMBL/GenBank/DDBJ databases">
        <title>Draft genome sequence of Nonomuraea turkmeniaca DSM 43926.</title>
        <authorList>
            <person name="Saricaoglu S."/>
            <person name="Isik K."/>
        </authorList>
    </citation>
    <scope>NUCLEOTIDE SEQUENCE [LARGE SCALE GENOMIC DNA]</scope>
    <source>
        <strain evidence="1 2">DSM 43926</strain>
    </source>
</reference>
<organism evidence="1 2">
    <name type="scientific">Nonomuraea turkmeniaca</name>
    <dbReference type="NCBI Taxonomy" id="103838"/>
    <lineage>
        <taxon>Bacteria</taxon>
        <taxon>Bacillati</taxon>
        <taxon>Actinomycetota</taxon>
        <taxon>Actinomycetes</taxon>
        <taxon>Streptosporangiales</taxon>
        <taxon>Streptosporangiaceae</taxon>
        <taxon>Nonomuraea</taxon>
    </lineage>
</organism>
<evidence type="ECO:0000313" key="1">
    <source>
        <dbReference type="EMBL" id="TMR07308.1"/>
    </source>
</evidence>
<dbReference type="RefSeq" id="WP_138673964.1">
    <property type="nucleotide sequence ID" value="NZ_VCKY01000384.1"/>
</dbReference>
<comment type="caution">
    <text evidence="1">The sequence shown here is derived from an EMBL/GenBank/DDBJ whole genome shotgun (WGS) entry which is preliminary data.</text>
</comment>
<name>A0A5S4EVT9_9ACTN</name>
<dbReference type="Proteomes" id="UP000309128">
    <property type="component" value="Unassembled WGS sequence"/>
</dbReference>
<dbReference type="EMBL" id="VCKY01000384">
    <property type="protein sequence ID" value="TMR07308.1"/>
    <property type="molecule type" value="Genomic_DNA"/>
</dbReference>
<accession>A0A5S4EVT9</accession>
<dbReference type="AlphaFoldDB" id="A0A5S4EVT9"/>
<sequence length="118" mass="13171">MTKGSSRSCRTDNRWREAYDTSWRSGAGDGWRTGRSTDERDGSDWMFDLLIDRAPAAYVAWSATDDEQPPPVPVEPVAHIFTPSTPSTVTGDVVRGLYPEIGLRDVRADLREIGYPPE</sequence>
<protein>
    <submittedName>
        <fullName evidence="1">Uncharacterized protein</fullName>
    </submittedName>
</protein>
<keyword evidence="2" id="KW-1185">Reference proteome</keyword>
<evidence type="ECO:0000313" key="2">
    <source>
        <dbReference type="Proteomes" id="UP000309128"/>
    </source>
</evidence>